<organism evidence="2 3">
    <name type="scientific">Leersia perrieri</name>
    <dbReference type="NCBI Taxonomy" id="77586"/>
    <lineage>
        <taxon>Eukaryota</taxon>
        <taxon>Viridiplantae</taxon>
        <taxon>Streptophyta</taxon>
        <taxon>Embryophyta</taxon>
        <taxon>Tracheophyta</taxon>
        <taxon>Spermatophyta</taxon>
        <taxon>Magnoliopsida</taxon>
        <taxon>Liliopsida</taxon>
        <taxon>Poales</taxon>
        <taxon>Poaceae</taxon>
        <taxon>BOP clade</taxon>
        <taxon>Oryzoideae</taxon>
        <taxon>Oryzeae</taxon>
        <taxon>Oryzinae</taxon>
        <taxon>Leersia</taxon>
    </lineage>
</organism>
<evidence type="ECO:0000313" key="2">
    <source>
        <dbReference type="EnsemblPlants" id="LPERR02G19810.2"/>
    </source>
</evidence>
<evidence type="ECO:0000313" key="3">
    <source>
        <dbReference type="Proteomes" id="UP000032180"/>
    </source>
</evidence>
<dbReference type="AlphaFoldDB" id="A0A0D9VIE0"/>
<dbReference type="Gramene" id="LPERR02G19810.2">
    <property type="protein sequence ID" value="LPERR02G19810.2"/>
    <property type="gene ID" value="LPERR02G19810"/>
</dbReference>
<name>A0A0D9VIE0_9ORYZ</name>
<keyword evidence="3" id="KW-1185">Reference proteome</keyword>
<feature type="compositionally biased region" description="Polar residues" evidence="1">
    <location>
        <begin position="214"/>
        <end position="227"/>
    </location>
</feature>
<feature type="region of interest" description="Disordered" evidence="1">
    <location>
        <begin position="202"/>
        <end position="227"/>
    </location>
</feature>
<sequence length="227" mass="23605">MRNGAAAFDIAFMDGFLVLCKDRRVGDPDALQAPCVHTGVNTVVSASQPGALFSGPEYSVAIDAASGLDPSTDPALPPQSLNTLRITSMSSVGAYCLDPAMVVVVAYQSLVLASTTPRPRVCARGWGRAAQVSVIASSGSWSDLDWSAFAGFRAGRPRDGHAARGCGVRRRADDPAEGQRLSAASALVQSSAGWGCPRLGNSVPHDYGNRSKLGRSTASTSPVRLQS</sequence>
<dbReference type="Proteomes" id="UP000032180">
    <property type="component" value="Chromosome 2"/>
</dbReference>
<dbReference type="HOGENOM" id="CLU_1221249_0_0_1"/>
<accession>A0A0D9VIE0</accession>
<protein>
    <submittedName>
        <fullName evidence="2">Uncharacterized protein</fullName>
    </submittedName>
</protein>
<dbReference type="PANTHER" id="PTHR33994:SF25">
    <property type="entry name" value="OS02G0619200 PROTEIN"/>
    <property type="match status" value="1"/>
</dbReference>
<dbReference type="EnsemblPlants" id="LPERR02G19810.2">
    <property type="protein sequence ID" value="LPERR02G19810.2"/>
    <property type="gene ID" value="LPERR02G19810"/>
</dbReference>
<proteinExistence type="predicted"/>
<dbReference type="PANTHER" id="PTHR33994">
    <property type="entry name" value="OS04G0515000 PROTEIN"/>
    <property type="match status" value="1"/>
</dbReference>
<evidence type="ECO:0000256" key="1">
    <source>
        <dbReference type="SAM" id="MobiDB-lite"/>
    </source>
</evidence>
<reference evidence="2 3" key="1">
    <citation type="submission" date="2012-08" db="EMBL/GenBank/DDBJ databases">
        <title>Oryza genome evolution.</title>
        <authorList>
            <person name="Wing R.A."/>
        </authorList>
    </citation>
    <scope>NUCLEOTIDE SEQUENCE</scope>
</reference>
<reference evidence="3" key="2">
    <citation type="submission" date="2013-12" db="EMBL/GenBank/DDBJ databases">
        <authorList>
            <person name="Yu Y."/>
            <person name="Lee S."/>
            <person name="de Baynast K."/>
            <person name="Wissotski M."/>
            <person name="Liu L."/>
            <person name="Talag J."/>
            <person name="Goicoechea J."/>
            <person name="Angelova A."/>
            <person name="Jetty R."/>
            <person name="Kudrna D."/>
            <person name="Golser W."/>
            <person name="Rivera L."/>
            <person name="Zhang J."/>
            <person name="Wing R."/>
        </authorList>
    </citation>
    <scope>NUCLEOTIDE SEQUENCE</scope>
</reference>
<reference evidence="2" key="3">
    <citation type="submission" date="2015-04" db="UniProtKB">
        <authorList>
            <consortium name="EnsemblPlants"/>
        </authorList>
    </citation>
    <scope>IDENTIFICATION</scope>
</reference>